<dbReference type="SUPFAM" id="SSF56235">
    <property type="entry name" value="N-terminal nucleophile aminohydrolases (Ntn hydrolases)"/>
    <property type="match status" value="1"/>
</dbReference>
<evidence type="ECO:0000313" key="7">
    <source>
        <dbReference type="Proteomes" id="UP000321405"/>
    </source>
</evidence>
<keyword evidence="3" id="KW-0378">Hydrolase</keyword>
<evidence type="ECO:0000256" key="2">
    <source>
        <dbReference type="ARBA" id="ARBA00022679"/>
    </source>
</evidence>
<organism evidence="6 7">
    <name type="scientific">Swaminathania salitolerans</name>
    <dbReference type="NCBI Taxonomy" id="182838"/>
    <lineage>
        <taxon>Bacteria</taxon>
        <taxon>Pseudomonadati</taxon>
        <taxon>Pseudomonadota</taxon>
        <taxon>Alphaproteobacteria</taxon>
        <taxon>Acetobacterales</taxon>
        <taxon>Acetobacteraceae</taxon>
        <taxon>Swaminathania</taxon>
    </lineage>
</organism>
<proteinExistence type="inferred from homology"/>
<dbReference type="PANTHER" id="PTHR43199:SF1">
    <property type="entry name" value="GLUTATHIONE HYDROLASE PROENZYME"/>
    <property type="match status" value="1"/>
</dbReference>
<dbReference type="InterPro" id="IPR029055">
    <property type="entry name" value="Ntn_hydrolases_N"/>
</dbReference>
<feature type="region of interest" description="Disordered" evidence="5">
    <location>
        <begin position="1"/>
        <end position="21"/>
    </location>
</feature>
<dbReference type="Proteomes" id="UP000321405">
    <property type="component" value="Unassembled WGS sequence"/>
</dbReference>
<feature type="region of interest" description="Disordered" evidence="5">
    <location>
        <begin position="458"/>
        <end position="481"/>
    </location>
</feature>
<evidence type="ECO:0000256" key="1">
    <source>
        <dbReference type="ARBA" id="ARBA00009381"/>
    </source>
</evidence>
<evidence type="ECO:0000256" key="5">
    <source>
        <dbReference type="SAM" id="MobiDB-lite"/>
    </source>
</evidence>
<gene>
    <name evidence="6" type="ORF">SSA02_15770</name>
</gene>
<protein>
    <submittedName>
        <fullName evidence="6">Gamma-glutamyltranspeptidase</fullName>
    </submittedName>
</protein>
<evidence type="ECO:0000313" key="6">
    <source>
        <dbReference type="EMBL" id="GEL02414.1"/>
    </source>
</evidence>
<dbReference type="InterPro" id="IPR051792">
    <property type="entry name" value="GGT_bact"/>
</dbReference>
<dbReference type="InterPro" id="IPR043137">
    <property type="entry name" value="GGT_ssub_C"/>
</dbReference>
<evidence type="ECO:0000256" key="4">
    <source>
        <dbReference type="ARBA" id="ARBA00023145"/>
    </source>
</evidence>
<reference evidence="6 7" key="1">
    <citation type="submission" date="2019-07" db="EMBL/GenBank/DDBJ databases">
        <title>Whole genome shotgun sequence of Swaminathania salitolerans NBRC 104436.</title>
        <authorList>
            <person name="Hosoyama A."/>
            <person name="Uohara A."/>
            <person name="Ohji S."/>
            <person name="Ichikawa N."/>
        </authorList>
    </citation>
    <scope>NUCLEOTIDE SEQUENCE [LARGE SCALE GENOMIC DNA]</scope>
    <source>
        <strain evidence="6 7">NBRC 104436</strain>
    </source>
</reference>
<dbReference type="PANTHER" id="PTHR43199">
    <property type="entry name" value="GLUTATHIONE HYDROLASE"/>
    <property type="match status" value="1"/>
</dbReference>
<dbReference type="Gene3D" id="3.60.20.40">
    <property type="match status" value="1"/>
</dbReference>
<dbReference type="Pfam" id="PF01019">
    <property type="entry name" value="G_glu_transpept"/>
    <property type="match status" value="1"/>
</dbReference>
<keyword evidence="7" id="KW-1185">Reference proteome</keyword>
<dbReference type="PRINTS" id="PR01210">
    <property type="entry name" value="GGTRANSPTASE"/>
</dbReference>
<name>A0A511BS29_9PROT</name>
<dbReference type="EMBL" id="BJVC01000003">
    <property type="protein sequence ID" value="GEL02414.1"/>
    <property type="molecule type" value="Genomic_DNA"/>
</dbReference>
<keyword evidence="4" id="KW-0865">Zymogen</keyword>
<dbReference type="GO" id="GO:0016740">
    <property type="term" value="F:transferase activity"/>
    <property type="evidence" value="ECO:0007669"/>
    <property type="project" value="UniProtKB-KW"/>
</dbReference>
<keyword evidence="2" id="KW-0808">Transferase</keyword>
<comment type="similarity">
    <text evidence="1">Belongs to the gamma-glutamyltransferase family.</text>
</comment>
<accession>A0A511BS29</accession>
<comment type="caution">
    <text evidence="6">The sequence shown here is derived from an EMBL/GenBank/DDBJ whole genome shotgun (WGS) entry which is preliminary data.</text>
</comment>
<evidence type="ECO:0000256" key="3">
    <source>
        <dbReference type="ARBA" id="ARBA00022801"/>
    </source>
</evidence>
<dbReference type="AlphaFoldDB" id="A0A511BS29"/>
<dbReference type="GO" id="GO:0016787">
    <property type="term" value="F:hydrolase activity"/>
    <property type="evidence" value="ECO:0007669"/>
    <property type="project" value="UniProtKB-KW"/>
</dbReference>
<sequence length="481" mass="48667">MKTPHVAHRDTNAPCRPGRRMRHRSGLRGVCMLMTATLLAGCSDVSHIGHSLFGKTTPIVTGYIGTVVADEPRAALVGRDVLVHGGNAADAAAAVGMALAVTLPSRASLGGGGACLVRRQGEAPQAFSFLPAASATDASSPLPATRPAAMPMTPRGLFTMQLRYGSVEFADLIGPSVQLARSGATVSRVLAQDIAAVHTALFADEAARTVFARADGTPLQNGDALIQPRLASFLERMGNVGVGDLYNGALGGIFVEGANRAGGGLDRASLRKALPIQSAPLRLARDGVTAYFLPPPADGGLGAAAAFNGDGSAQGAVALWRQEARAGLSSEALLAAARTLVTQGGAKGGVLPPLPASTSFVVTDRQGGMVACALTDNNLFGTGRMAVGTGVLLAAAPGRYPAPLLSAALLMRRNTPVAALASSGQNDAADALARAARAVLAHSALPRDGEGRVNASLCDGDTCHGETDPRGGGLSVGSFNN</sequence>